<accession>A0ABN2DK96</accession>
<evidence type="ECO:0000256" key="1">
    <source>
        <dbReference type="ARBA" id="ARBA00023172"/>
    </source>
</evidence>
<dbReference type="InterPro" id="IPR051917">
    <property type="entry name" value="Transposase-Integrase"/>
</dbReference>
<dbReference type="EMBL" id="BAAANW010000031">
    <property type="protein sequence ID" value="GAA1579257.1"/>
    <property type="molecule type" value="Genomic_DNA"/>
</dbReference>
<dbReference type="InterPro" id="IPR053392">
    <property type="entry name" value="Transposase_IS30-like"/>
</dbReference>
<keyword evidence="5" id="KW-1185">Reference proteome</keyword>
<gene>
    <name evidence="4" type="ORF">GCM10009763_28130</name>
</gene>
<sequence length="383" mass="43030">MGVMAGLSNEQQENVWALWAKGESFRLIARTIGVSQTPVRTLLRRHGGVKPPPRARNRRHLSLSEREEISRGLAAGLSCRVIAARLGRHHTSISREVARHGGPGTYRAASADAGAWRNARRPKPSRLHRDPALSSLVAAKLERGWSPTQIAHWLRREQQDSLSHESIYHALYTGQIRAPRQGSLLRSGRSLRHARVAKPRQRRGVLRNMTSIHDRPASVEDRAEVGHWEGDLIMGQRPSAVATLVERSTRLVRVVALPDGYKADAVRDALIENLADMPPQFRRSLTWDRGREMAFHDQVTHALGMQVFFCDARSPWQRGTNENTNRLLRQYLAKNADLRSFTQTDLDTIATRINERPRKVLGWASSHDAFTDSLNTINGALTG</sequence>
<dbReference type="SUPFAM" id="SSF46689">
    <property type="entry name" value="Homeodomain-like"/>
    <property type="match status" value="1"/>
</dbReference>
<protein>
    <submittedName>
        <fullName evidence="4">IS30-like element ISCfr4 family transposase</fullName>
    </submittedName>
</protein>
<reference evidence="4 5" key="1">
    <citation type="journal article" date="2019" name="Int. J. Syst. Evol. Microbiol.">
        <title>The Global Catalogue of Microorganisms (GCM) 10K type strain sequencing project: providing services to taxonomists for standard genome sequencing and annotation.</title>
        <authorList>
            <consortium name="The Broad Institute Genomics Platform"/>
            <consortium name="The Broad Institute Genome Sequencing Center for Infectious Disease"/>
            <person name="Wu L."/>
            <person name="Ma J."/>
        </authorList>
    </citation>
    <scope>NUCLEOTIDE SEQUENCE [LARGE SCALE GENOMIC DNA]</scope>
    <source>
        <strain evidence="4 5">JCM 14589</strain>
    </source>
</reference>
<evidence type="ECO:0000313" key="4">
    <source>
        <dbReference type="EMBL" id="GAA1579257.1"/>
    </source>
</evidence>
<dbReference type="InterPro" id="IPR025246">
    <property type="entry name" value="IS30-like_HTH"/>
</dbReference>
<dbReference type="PANTHER" id="PTHR10948:SF23">
    <property type="entry name" value="TRANSPOSASE INSI FOR INSERTION SEQUENCE ELEMENT IS30A-RELATED"/>
    <property type="match status" value="1"/>
</dbReference>
<keyword evidence="1" id="KW-0233">DNA recombination</keyword>
<dbReference type="InterPro" id="IPR009057">
    <property type="entry name" value="Homeodomain-like_sf"/>
</dbReference>
<feature type="region of interest" description="Disordered" evidence="2">
    <location>
        <begin position="98"/>
        <end position="128"/>
    </location>
</feature>
<feature type="domain" description="Integrase catalytic" evidence="3">
    <location>
        <begin position="212"/>
        <end position="374"/>
    </location>
</feature>
<dbReference type="SUPFAM" id="SSF53098">
    <property type="entry name" value="Ribonuclease H-like"/>
    <property type="match status" value="1"/>
</dbReference>
<dbReference type="Pfam" id="PF00665">
    <property type="entry name" value="rve"/>
    <property type="match status" value="1"/>
</dbReference>
<dbReference type="InterPro" id="IPR012337">
    <property type="entry name" value="RNaseH-like_sf"/>
</dbReference>
<dbReference type="Gene3D" id="3.30.420.10">
    <property type="entry name" value="Ribonuclease H-like superfamily/Ribonuclease H"/>
    <property type="match status" value="1"/>
</dbReference>
<dbReference type="NCBIfam" id="NF033563">
    <property type="entry name" value="transpos_IS30"/>
    <property type="match status" value="1"/>
</dbReference>
<dbReference type="Pfam" id="PF13936">
    <property type="entry name" value="HTH_38"/>
    <property type="match status" value="1"/>
</dbReference>
<dbReference type="Proteomes" id="UP001500350">
    <property type="component" value="Unassembled WGS sequence"/>
</dbReference>
<evidence type="ECO:0000256" key="2">
    <source>
        <dbReference type="SAM" id="MobiDB-lite"/>
    </source>
</evidence>
<evidence type="ECO:0000259" key="3">
    <source>
        <dbReference type="PROSITE" id="PS50994"/>
    </source>
</evidence>
<dbReference type="InterPro" id="IPR001584">
    <property type="entry name" value="Integrase_cat-core"/>
</dbReference>
<proteinExistence type="predicted"/>
<name>A0ABN2DK96_9MICO</name>
<dbReference type="PROSITE" id="PS50994">
    <property type="entry name" value="INTEGRASE"/>
    <property type="match status" value="1"/>
</dbReference>
<dbReference type="PANTHER" id="PTHR10948">
    <property type="entry name" value="TRANSPOSASE"/>
    <property type="match status" value="1"/>
</dbReference>
<evidence type="ECO:0000313" key="5">
    <source>
        <dbReference type="Proteomes" id="UP001500350"/>
    </source>
</evidence>
<comment type="caution">
    <text evidence="4">The sequence shown here is derived from an EMBL/GenBank/DDBJ whole genome shotgun (WGS) entry which is preliminary data.</text>
</comment>
<organism evidence="4 5">
    <name type="scientific">Dermacoccus profundi</name>
    <dbReference type="NCBI Taxonomy" id="322602"/>
    <lineage>
        <taxon>Bacteria</taxon>
        <taxon>Bacillati</taxon>
        <taxon>Actinomycetota</taxon>
        <taxon>Actinomycetes</taxon>
        <taxon>Micrococcales</taxon>
        <taxon>Dermacoccaceae</taxon>
        <taxon>Dermacoccus</taxon>
    </lineage>
</organism>
<dbReference type="InterPro" id="IPR036397">
    <property type="entry name" value="RNaseH_sf"/>
</dbReference>